<feature type="transmembrane region" description="Helical" evidence="2">
    <location>
        <begin position="155"/>
        <end position="176"/>
    </location>
</feature>
<keyword evidence="2" id="KW-1133">Transmembrane helix</keyword>
<protein>
    <submittedName>
        <fullName evidence="3">Uncharacterized protein</fullName>
    </submittedName>
</protein>
<evidence type="ECO:0000256" key="1">
    <source>
        <dbReference type="SAM" id="MobiDB-lite"/>
    </source>
</evidence>
<dbReference type="PANTHER" id="PTHR35043">
    <property type="entry name" value="TRANSCRIPTION FACTOR DOMAIN-CONTAINING PROTEIN"/>
    <property type="match status" value="1"/>
</dbReference>
<keyword evidence="4" id="KW-1185">Reference proteome</keyword>
<dbReference type="OrthoDB" id="9451547at2759"/>
<keyword evidence="2" id="KW-0472">Membrane</keyword>
<accession>A0A0H2S4D7</accession>
<dbReference type="AlphaFoldDB" id="A0A0H2S4D7"/>
<evidence type="ECO:0000313" key="3">
    <source>
        <dbReference type="EMBL" id="KLO19120.1"/>
    </source>
</evidence>
<dbReference type="InParanoid" id="A0A0H2S4D7"/>
<dbReference type="STRING" id="27342.A0A0H2S4D7"/>
<evidence type="ECO:0000256" key="2">
    <source>
        <dbReference type="SAM" id="Phobius"/>
    </source>
</evidence>
<feature type="transmembrane region" description="Helical" evidence="2">
    <location>
        <begin position="64"/>
        <end position="87"/>
    </location>
</feature>
<name>A0A0H2S4D7_9AGAM</name>
<dbReference type="EMBL" id="KQ085889">
    <property type="protein sequence ID" value="KLO19120.1"/>
    <property type="molecule type" value="Genomic_DNA"/>
</dbReference>
<feature type="transmembrane region" description="Helical" evidence="2">
    <location>
        <begin position="450"/>
        <end position="472"/>
    </location>
</feature>
<reference evidence="3 4" key="1">
    <citation type="submission" date="2015-04" db="EMBL/GenBank/DDBJ databases">
        <title>Complete genome sequence of Schizopora paradoxa KUC8140, a cosmopolitan wood degrader in East Asia.</title>
        <authorList>
            <consortium name="DOE Joint Genome Institute"/>
            <person name="Min B."/>
            <person name="Park H."/>
            <person name="Jang Y."/>
            <person name="Kim J.-J."/>
            <person name="Kim K.H."/>
            <person name="Pangilinan J."/>
            <person name="Lipzen A."/>
            <person name="Riley R."/>
            <person name="Grigoriev I.V."/>
            <person name="Spatafora J.W."/>
            <person name="Choi I.-G."/>
        </authorList>
    </citation>
    <scope>NUCLEOTIDE SEQUENCE [LARGE SCALE GENOMIC DNA]</scope>
    <source>
        <strain evidence="3 4">KUC8140</strain>
    </source>
</reference>
<feature type="transmembrane region" description="Helical" evidence="2">
    <location>
        <begin position="484"/>
        <end position="507"/>
    </location>
</feature>
<feature type="transmembrane region" description="Helical" evidence="2">
    <location>
        <begin position="116"/>
        <end position="134"/>
    </location>
</feature>
<sequence>MVLHETVAEAQLQQHDSTGTGVQLLSVHFQDMLLDQQSAMIRFALRTKPGAILRRHFGDGVENLIVNMLVTGVAALPISALALAVVLKSGKNTTFPVDDPHVGWTDDPNTRGTFNLVWVCLSTILTCLSVSLHTDIPETSKSRRRALRFIRQPSIYRIYCLLFSLLAPEITVLTALCEVQSASAGLHFMRGLGVDGWTMQLAYFADMGGFKLSDGTVFYNGRSFYQWFREKRPTLNYEEIEDEIQDRSKASSMLKLVTCAQASWVLVETVVRFAQHRPVSGLEVTTCSYIVCAIISYVCWWHKPYSVNGRITLKIRTEKSIDSFYKILPELPYASSDWEDLQESYPHASLSPPKPIEGSSPIDSLLNTETSTVYPASPGTDARRSDQSEPDLPEALFPNATITPFNRAYRNPARAWLISSHASSCMGALIGIAHAVSFWNASFVNTQGQLLWRACCCIQIFIPVGVALTTFLEAFYDGMLMWVLMLWGALVYCVARTIMFSLICLSFRELPIGVYQNVYWASIT</sequence>
<keyword evidence="2" id="KW-0812">Transmembrane</keyword>
<organism evidence="3 4">
    <name type="scientific">Schizopora paradoxa</name>
    <dbReference type="NCBI Taxonomy" id="27342"/>
    <lineage>
        <taxon>Eukaryota</taxon>
        <taxon>Fungi</taxon>
        <taxon>Dikarya</taxon>
        <taxon>Basidiomycota</taxon>
        <taxon>Agaricomycotina</taxon>
        <taxon>Agaricomycetes</taxon>
        <taxon>Hymenochaetales</taxon>
        <taxon>Schizoporaceae</taxon>
        <taxon>Schizopora</taxon>
    </lineage>
</organism>
<proteinExistence type="predicted"/>
<dbReference type="Proteomes" id="UP000053477">
    <property type="component" value="Unassembled WGS sequence"/>
</dbReference>
<feature type="transmembrane region" description="Helical" evidence="2">
    <location>
        <begin position="415"/>
        <end position="438"/>
    </location>
</feature>
<evidence type="ECO:0000313" key="4">
    <source>
        <dbReference type="Proteomes" id="UP000053477"/>
    </source>
</evidence>
<dbReference type="PANTHER" id="PTHR35043:SF7">
    <property type="entry name" value="TRANSCRIPTION FACTOR DOMAIN-CONTAINING PROTEIN"/>
    <property type="match status" value="1"/>
</dbReference>
<feature type="region of interest" description="Disordered" evidence="1">
    <location>
        <begin position="372"/>
        <end position="396"/>
    </location>
</feature>
<gene>
    <name evidence="3" type="ORF">SCHPADRAFT_935706</name>
</gene>